<dbReference type="HOGENOM" id="CLU_2252698_0_0_1"/>
<name>E9HLL0_DAPPU</name>
<dbReference type="EMBL" id="GL732679">
    <property type="protein sequence ID" value="EFX67370.1"/>
    <property type="molecule type" value="Genomic_DNA"/>
</dbReference>
<dbReference type="KEGG" id="dpx:DAPPUDRAFT_331136"/>
<proteinExistence type="predicted"/>
<keyword evidence="2" id="KW-1185">Reference proteome</keyword>
<evidence type="ECO:0000313" key="1">
    <source>
        <dbReference type="EMBL" id="EFX67370.1"/>
    </source>
</evidence>
<dbReference type="Proteomes" id="UP000000305">
    <property type="component" value="Unassembled WGS sequence"/>
</dbReference>
<accession>E9HLL0</accession>
<dbReference type="InParanoid" id="E9HLL0"/>
<organism evidence="1 2">
    <name type="scientific">Daphnia pulex</name>
    <name type="common">Water flea</name>
    <dbReference type="NCBI Taxonomy" id="6669"/>
    <lineage>
        <taxon>Eukaryota</taxon>
        <taxon>Metazoa</taxon>
        <taxon>Ecdysozoa</taxon>
        <taxon>Arthropoda</taxon>
        <taxon>Crustacea</taxon>
        <taxon>Branchiopoda</taxon>
        <taxon>Diplostraca</taxon>
        <taxon>Cladocera</taxon>
        <taxon>Anomopoda</taxon>
        <taxon>Daphniidae</taxon>
        <taxon>Daphnia</taxon>
    </lineage>
</organism>
<evidence type="ECO:0000313" key="2">
    <source>
        <dbReference type="Proteomes" id="UP000000305"/>
    </source>
</evidence>
<dbReference type="AlphaFoldDB" id="E9HLL0"/>
<sequence>MPFSLEELYPVPLILQIMCEGQSSTLINSLLDGPSYRDMMLLKENVASWLLLNNKTEYYYPSKAEYLKMGVSVCHFFPLTTIDSRSWAKLFIEYSELQRSKNCI</sequence>
<protein>
    <submittedName>
        <fullName evidence="1">Uncharacterized protein</fullName>
    </submittedName>
</protein>
<reference evidence="1 2" key="1">
    <citation type="journal article" date="2011" name="Science">
        <title>The ecoresponsive genome of Daphnia pulex.</title>
        <authorList>
            <person name="Colbourne J.K."/>
            <person name="Pfrender M.E."/>
            <person name="Gilbert D."/>
            <person name="Thomas W.K."/>
            <person name="Tucker A."/>
            <person name="Oakley T.H."/>
            <person name="Tokishita S."/>
            <person name="Aerts A."/>
            <person name="Arnold G.J."/>
            <person name="Basu M.K."/>
            <person name="Bauer D.J."/>
            <person name="Caceres C.E."/>
            <person name="Carmel L."/>
            <person name="Casola C."/>
            <person name="Choi J.H."/>
            <person name="Detter J.C."/>
            <person name="Dong Q."/>
            <person name="Dusheyko S."/>
            <person name="Eads B.D."/>
            <person name="Frohlich T."/>
            <person name="Geiler-Samerotte K.A."/>
            <person name="Gerlach D."/>
            <person name="Hatcher P."/>
            <person name="Jogdeo S."/>
            <person name="Krijgsveld J."/>
            <person name="Kriventseva E.V."/>
            <person name="Kultz D."/>
            <person name="Laforsch C."/>
            <person name="Lindquist E."/>
            <person name="Lopez J."/>
            <person name="Manak J.R."/>
            <person name="Muller J."/>
            <person name="Pangilinan J."/>
            <person name="Patwardhan R.P."/>
            <person name="Pitluck S."/>
            <person name="Pritham E.J."/>
            <person name="Rechtsteiner A."/>
            <person name="Rho M."/>
            <person name="Rogozin I.B."/>
            <person name="Sakarya O."/>
            <person name="Salamov A."/>
            <person name="Schaack S."/>
            <person name="Shapiro H."/>
            <person name="Shiga Y."/>
            <person name="Skalitzky C."/>
            <person name="Smith Z."/>
            <person name="Souvorov A."/>
            <person name="Sung W."/>
            <person name="Tang Z."/>
            <person name="Tsuchiya D."/>
            <person name="Tu H."/>
            <person name="Vos H."/>
            <person name="Wang M."/>
            <person name="Wolf Y.I."/>
            <person name="Yamagata H."/>
            <person name="Yamada T."/>
            <person name="Ye Y."/>
            <person name="Shaw J.R."/>
            <person name="Andrews J."/>
            <person name="Crease T.J."/>
            <person name="Tang H."/>
            <person name="Lucas S.M."/>
            <person name="Robertson H.M."/>
            <person name="Bork P."/>
            <person name="Koonin E.V."/>
            <person name="Zdobnov E.M."/>
            <person name="Grigoriev I.V."/>
            <person name="Lynch M."/>
            <person name="Boore J.L."/>
        </authorList>
    </citation>
    <scope>NUCLEOTIDE SEQUENCE [LARGE SCALE GENOMIC DNA]</scope>
</reference>
<gene>
    <name evidence="1" type="ORF">DAPPUDRAFT_331136</name>
</gene>